<evidence type="ECO:0000313" key="3">
    <source>
        <dbReference type="Proteomes" id="UP001222325"/>
    </source>
</evidence>
<feature type="region of interest" description="Disordered" evidence="1">
    <location>
        <begin position="366"/>
        <end position="402"/>
    </location>
</feature>
<sequence length="547" mass="59660">MSAQSFLRAFHRDVKVTTSSADKAKAFKMYLVPGSEADDWFSALPTATKGDMDAIDTALEAQWPSETTVQPTQAEYGTDLLKSRLAMAELGTKVKVADHEVWAHHAWANKMLRLAAKAGVSGSTTYIEQVRVELPKPLRSKVGKTHANWPAFVKAIRDVDTVELELDMKEWREDKVQRDKVAKLLEQRPELQASPTAAAANASPFQGTAGGGRGNLFAPRAQQFQARAPYQAAPRAPYQPRAVQPPLAGNDRRILLEAIARIPHHPDTEAGRRAHGDQQQAWHRVHGNVEVSVDTPYPLRPGCAPLNSGECFRCGHGGHTNINRACPAPLDQCINPREQQWRRIATQALRETAAVRMVGIGAVQGDARAAPEEQKKGDAVLGRDEPPPEDVSPGPQVRSDTSTPMYAADQSQIVDLYAVGLEEREMQRASEPFVCGIEVEGPRGELVRVRALEDDGAMVNAMCTAMYAAIRHRIGELQGSTKTLRMANGARVPSTGRWEGYIRFGGARVHASFEVFPSGGSWSFLFGKPLLVAFGAVQDYAAGTISV</sequence>
<gene>
    <name evidence="2" type="ORF">B0H15DRAFT_785971</name>
</gene>
<reference evidence="2" key="1">
    <citation type="submission" date="2023-03" db="EMBL/GenBank/DDBJ databases">
        <title>Massive genome expansion in bonnet fungi (Mycena s.s.) driven by repeated elements and novel gene families across ecological guilds.</title>
        <authorList>
            <consortium name="Lawrence Berkeley National Laboratory"/>
            <person name="Harder C.B."/>
            <person name="Miyauchi S."/>
            <person name="Viragh M."/>
            <person name="Kuo A."/>
            <person name="Thoen E."/>
            <person name="Andreopoulos B."/>
            <person name="Lu D."/>
            <person name="Skrede I."/>
            <person name="Drula E."/>
            <person name="Henrissat B."/>
            <person name="Morin E."/>
            <person name="Kohler A."/>
            <person name="Barry K."/>
            <person name="LaButti K."/>
            <person name="Morin E."/>
            <person name="Salamov A."/>
            <person name="Lipzen A."/>
            <person name="Mereny Z."/>
            <person name="Hegedus B."/>
            <person name="Baldrian P."/>
            <person name="Stursova M."/>
            <person name="Weitz H."/>
            <person name="Taylor A."/>
            <person name="Grigoriev I.V."/>
            <person name="Nagy L.G."/>
            <person name="Martin F."/>
            <person name="Kauserud H."/>
        </authorList>
    </citation>
    <scope>NUCLEOTIDE SEQUENCE</scope>
    <source>
        <strain evidence="2">CBHHK173m</strain>
    </source>
</reference>
<dbReference type="Proteomes" id="UP001222325">
    <property type="component" value="Unassembled WGS sequence"/>
</dbReference>
<organism evidence="2 3">
    <name type="scientific">Mycena belliarum</name>
    <dbReference type="NCBI Taxonomy" id="1033014"/>
    <lineage>
        <taxon>Eukaryota</taxon>
        <taxon>Fungi</taxon>
        <taxon>Dikarya</taxon>
        <taxon>Basidiomycota</taxon>
        <taxon>Agaricomycotina</taxon>
        <taxon>Agaricomycetes</taxon>
        <taxon>Agaricomycetidae</taxon>
        <taxon>Agaricales</taxon>
        <taxon>Marasmiineae</taxon>
        <taxon>Mycenaceae</taxon>
        <taxon>Mycena</taxon>
    </lineage>
</organism>
<feature type="compositionally biased region" description="Basic and acidic residues" evidence="1">
    <location>
        <begin position="369"/>
        <end position="386"/>
    </location>
</feature>
<name>A0AAD6XR94_9AGAR</name>
<proteinExistence type="predicted"/>
<feature type="non-terminal residue" evidence="2">
    <location>
        <position position="1"/>
    </location>
</feature>
<protein>
    <submittedName>
        <fullName evidence="2">Uncharacterized protein</fullName>
    </submittedName>
</protein>
<comment type="caution">
    <text evidence="2">The sequence shown here is derived from an EMBL/GenBank/DDBJ whole genome shotgun (WGS) entry which is preliminary data.</text>
</comment>
<evidence type="ECO:0000256" key="1">
    <source>
        <dbReference type="SAM" id="MobiDB-lite"/>
    </source>
</evidence>
<accession>A0AAD6XR94</accession>
<evidence type="ECO:0000313" key="2">
    <source>
        <dbReference type="EMBL" id="KAJ7082085.1"/>
    </source>
</evidence>
<dbReference type="EMBL" id="JARJCN010000047">
    <property type="protein sequence ID" value="KAJ7082085.1"/>
    <property type="molecule type" value="Genomic_DNA"/>
</dbReference>
<dbReference type="AlphaFoldDB" id="A0AAD6XR94"/>
<keyword evidence="3" id="KW-1185">Reference proteome</keyword>